<accession>A0ABQ9JUE9</accession>
<gene>
    <name evidence="1" type="ORF">NQ317_013415</name>
</gene>
<organism evidence="1 2">
    <name type="scientific">Molorchus minor</name>
    <dbReference type="NCBI Taxonomy" id="1323400"/>
    <lineage>
        <taxon>Eukaryota</taxon>
        <taxon>Metazoa</taxon>
        <taxon>Ecdysozoa</taxon>
        <taxon>Arthropoda</taxon>
        <taxon>Hexapoda</taxon>
        <taxon>Insecta</taxon>
        <taxon>Pterygota</taxon>
        <taxon>Neoptera</taxon>
        <taxon>Endopterygota</taxon>
        <taxon>Coleoptera</taxon>
        <taxon>Polyphaga</taxon>
        <taxon>Cucujiformia</taxon>
        <taxon>Chrysomeloidea</taxon>
        <taxon>Cerambycidae</taxon>
        <taxon>Lamiinae</taxon>
        <taxon>Monochamini</taxon>
        <taxon>Molorchus</taxon>
    </lineage>
</organism>
<sequence>MHPITECSQSSSGIRHVTKISIDTYFQTQTPKQMNIVQAFTSLSAINQPTLAGIFDCDLGQEGDKSYNKAMEFGSTSGIKFRQLTDGKHFIQLIYDEDDQLRDCEFGHQKDQIKSFYLILRTGLEYPRLRDLCHKKHREIKRMVQVVQRGGQKPECNK</sequence>
<keyword evidence="2" id="KW-1185">Reference proteome</keyword>
<evidence type="ECO:0000313" key="2">
    <source>
        <dbReference type="Proteomes" id="UP001162164"/>
    </source>
</evidence>
<name>A0ABQ9JUE9_9CUCU</name>
<protein>
    <submittedName>
        <fullName evidence="1">Uncharacterized protein</fullName>
    </submittedName>
</protein>
<comment type="caution">
    <text evidence="1">The sequence shown here is derived from an EMBL/GenBank/DDBJ whole genome shotgun (WGS) entry which is preliminary data.</text>
</comment>
<proteinExistence type="predicted"/>
<evidence type="ECO:0000313" key="1">
    <source>
        <dbReference type="EMBL" id="KAJ8980963.1"/>
    </source>
</evidence>
<reference evidence="1" key="1">
    <citation type="journal article" date="2023" name="Insect Mol. Biol.">
        <title>Genome sequencing provides insights into the evolution of gene families encoding plant cell wall-degrading enzymes in longhorned beetles.</title>
        <authorList>
            <person name="Shin N.R."/>
            <person name="Okamura Y."/>
            <person name="Kirsch R."/>
            <person name="Pauchet Y."/>
        </authorList>
    </citation>
    <scope>NUCLEOTIDE SEQUENCE</scope>
    <source>
        <strain evidence="1">MMC_N1</strain>
    </source>
</reference>
<dbReference type="Proteomes" id="UP001162164">
    <property type="component" value="Unassembled WGS sequence"/>
</dbReference>
<dbReference type="EMBL" id="JAPWTJ010000217">
    <property type="protein sequence ID" value="KAJ8980963.1"/>
    <property type="molecule type" value="Genomic_DNA"/>
</dbReference>